<reference evidence="3" key="2">
    <citation type="journal article" date="2024" name="Plant">
        <title>Genomic evolution and insights into agronomic trait innovations of Sesamum species.</title>
        <authorList>
            <person name="Miao H."/>
            <person name="Wang L."/>
            <person name="Qu L."/>
            <person name="Liu H."/>
            <person name="Sun Y."/>
            <person name="Le M."/>
            <person name="Wang Q."/>
            <person name="Wei S."/>
            <person name="Zheng Y."/>
            <person name="Lin W."/>
            <person name="Duan Y."/>
            <person name="Cao H."/>
            <person name="Xiong S."/>
            <person name="Wang X."/>
            <person name="Wei L."/>
            <person name="Li C."/>
            <person name="Ma Q."/>
            <person name="Ju M."/>
            <person name="Zhao R."/>
            <person name="Li G."/>
            <person name="Mu C."/>
            <person name="Tian Q."/>
            <person name="Mei H."/>
            <person name="Zhang T."/>
            <person name="Gao T."/>
            <person name="Zhang H."/>
        </authorList>
    </citation>
    <scope>NUCLEOTIDE SEQUENCE</scope>
    <source>
        <strain evidence="3">KEN1</strain>
    </source>
</reference>
<gene>
    <name evidence="3" type="ORF">Slati_2885800</name>
</gene>
<organism evidence="3">
    <name type="scientific">Sesamum latifolium</name>
    <dbReference type="NCBI Taxonomy" id="2727402"/>
    <lineage>
        <taxon>Eukaryota</taxon>
        <taxon>Viridiplantae</taxon>
        <taxon>Streptophyta</taxon>
        <taxon>Embryophyta</taxon>
        <taxon>Tracheophyta</taxon>
        <taxon>Spermatophyta</taxon>
        <taxon>Magnoliopsida</taxon>
        <taxon>eudicotyledons</taxon>
        <taxon>Gunneridae</taxon>
        <taxon>Pentapetalae</taxon>
        <taxon>asterids</taxon>
        <taxon>lamiids</taxon>
        <taxon>Lamiales</taxon>
        <taxon>Pedaliaceae</taxon>
        <taxon>Sesamum</taxon>
    </lineage>
</organism>
<sequence length="260" mass="28865">METPSNAPNKQKAGEAPAAATQALQVVQSASMTSLFGTTATTTSRSTDPATDTSRTTITPDAPPVELPESPRNSSADDYLSHSRATDTPRPCPGDLPPQWLARLESLQKGLQDVQYQRTLTPPIYRNICPNSRMQTPAIAENADTSNPQEHLSQFENATLLHRYTDGIKCRVFITTFAWAAQQWFNQLSPAVIGSFREFRSLFLNQFASSRKHRKTELSLFSIRQKEEESLKDYQQRFNTAALEILSATQEVKVSACVQG</sequence>
<evidence type="ECO:0000313" key="3">
    <source>
        <dbReference type="EMBL" id="KAL0427110.1"/>
    </source>
</evidence>
<proteinExistence type="predicted"/>
<dbReference type="AlphaFoldDB" id="A0AAW2VFR9"/>
<reference evidence="3" key="1">
    <citation type="submission" date="2020-06" db="EMBL/GenBank/DDBJ databases">
        <authorList>
            <person name="Li T."/>
            <person name="Hu X."/>
            <person name="Zhang T."/>
            <person name="Song X."/>
            <person name="Zhang H."/>
            <person name="Dai N."/>
            <person name="Sheng W."/>
            <person name="Hou X."/>
            <person name="Wei L."/>
        </authorList>
    </citation>
    <scope>NUCLEOTIDE SEQUENCE</scope>
    <source>
        <strain evidence="3">KEN1</strain>
        <tissue evidence="3">Leaf</tissue>
    </source>
</reference>
<name>A0AAW2VFR9_9LAMI</name>
<dbReference type="PANTHER" id="PTHR33223:SF10">
    <property type="entry name" value="AMINOTRANSFERASE-LIKE PLANT MOBILE DOMAIN-CONTAINING PROTEIN"/>
    <property type="match status" value="1"/>
</dbReference>
<feature type="region of interest" description="Disordered" evidence="1">
    <location>
        <begin position="1"/>
        <end position="21"/>
    </location>
</feature>
<dbReference type="Pfam" id="PF03732">
    <property type="entry name" value="Retrotrans_gag"/>
    <property type="match status" value="1"/>
</dbReference>
<dbReference type="EMBL" id="JACGWN010000010">
    <property type="protein sequence ID" value="KAL0427110.1"/>
    <property type="molecule type" value="Genomic_DNA"/>
</dbReference>
<feature type="region of interest" description="Disordered" evidence="1">
    <location>
        <begin position="37"/>
        <end position="99"/>
    </location>
</feature>
<accession>A0AAW2VFR9</accession>
<dbReference type="InterPro" id="IPR005162">
    <property type="entry name" value="Retrotrans_gag_dom"/>
</dbReference>
<feature type="compositionally biased region" description="Low complexity" evidence="1">
    <location>
        <begin position="38"/>
        <end position="60"/>
    </location>
</feature>
<evidence type="ECO:0000259" key="2">
    <source>
        <dbReference type="Pfam" id="PF03732"/>
    </source>
</evidence>
<evidence type="ECO:0000256" key="1">
    <source>
        <dbReference type="SAM" id="MobiDB-lite"/>
    </source>
</evidence>
<feature type="domain" description="Retrotransposon gag" evidence="2">
    <location>
        <begin position="172"/>
        <end position="260"/>
    </location>
</feature>
<protein>
    <recommendedName>
        <fullName evidence="2">Retrotransposon gag domain-containing protein</fullName>
    </recommendedName>
</protein>
<dbReference type="PANTHER" id="PTHR33223">
    <property type="entry name" value="CCHC-TYPE DOMAIN-CONTAINING PROTEIN"/>
    <property type="match status" value="1"/>
</dbReference>
<comment type="caution">
    <text evidence="3">The sequence shown here is derived from an EMBL/GenBank/DDBJ whole genome shotgun (WGS) entry which is preliminary data.</text>
</comment>